<proteinExistence type="predicted"/>
<evidence type="ECO:0000313" key="2">
    <source>
        <dbReference type="Proteomes" id="UP000582981"/>
    </source>
</evidence>
<comment type="caution">
    <text evidence="1">The sequence shown here is derived from an EMBL/GenBank/DDBJ whole genome shotgun (WGS) entry which is preliminary data.</text>
</comment>
<sequence length="174" mass="19839">MNICQGSISKQSLNLFASDIGSGEFFSYVGNLVSLEQAISVLGLLSPDFIEIDGHVFWLPNAQQYDPKKFPLKGLVEAGTGVLKQSESSRDVERYRNIFSINQFFSKWEDAPGRPVFKVGLSEEDYRLCHIFAEQVIKYWRSALSDCFPEKVFQFEIADDLLDEYGVCLTFWQP</sequence>
<dbReference type="EMBL" id="JACAPU010000078">
    <property type="protein sequence ID" value="NWB51290.1"/>
    <property type="molecule type" value="Genomic_DNA"/>
</dbReference>
<name>A0A7Y7WKK6_9PSED</name>
<gene>
    <name evidence="1" type="ORF">HX829_32985</name>
</gene>
<evidence type="ECO:0000313" key="1">
    <source>
        <dbReference type="EMBL" id="NWB51290.1"/>
    </source>
</evidence>
<reference evidence="1 2" key="1">
    <citation type="submission" date="2020-04" db="EMBL/GenBank/DDBJ databases">
        <title>Molecular characterization of pseudomonads from Agaricus bisporus reveal novel blotch 2 pathogens in Western Europe.</title>
        <authorList>
            <person name="Taparia T."/>
            <person name="Krijger M."/>
            <person name="Haynes E."/>
            <person name="Elpinstone J.G."/>
            <person name="Noble R."/>
            <person name="Van Der Wolf J."/>
        </authorList>
    </citation>
    <scope>NUCLEOTIDE SEQUENCE [LARGE SCALE GENOMIC DNA]</scope>
    <source>
        <strain evidence="1 2">F1001</strain>
    </source>
</reference>
<protein>
    <submittedName>
        <fullName evidence="1">Uncharacterized protein</fullName>
    </submittedName>
</protein>
<accession>A0A7Y7WKK6</accession>
<dbReference type="RefSeq" id="WP_177145924.1">
    <property type="nucleotide sequence ID" value="NZ_JACAPU010000078.1"/>
</dbReference>
<dbReference type="AlphaFoldDB" id="A0A7Y7WKK6"/>
<dbReference type="Proteomes" id="UP000582981">
    <property type="component" value="Unassembled WGS sequence"/>
</dbReference>
<organism evidence="1 2">
    <name type="scientific">Pseudomonas gingeri</name>
    <dbReference type="NCBI Taxonomy" id="117681"/>
    <lineage>
        <taxon>Bacteria</taxon>
        <taxon>Pseudomonadati</taxon>
        <taxon>Pseudomonadota</taxon>
        <taxon>Gammaproteobacteria</taxon>
        <taxon>Pseudomonadales</taxon>
        <taxon>Pseudomonadaceae</taxon>
        <taxon>Pseudomonas</taxon>
    </lineage>
</organism>